<evidence type="ECO:0000256" key="4">
    <source>
        <dbReference type="ARBA" id="ARBA00022692"/>
    </source>
</evidence>
<evidence type="ECO:0000256" key="7">
    <source>
        <dbReference type="SAM" id="Phobius"/>
    </source>
</evidence>
<evidence type="ECO:0000256" key="6">
    <source>
        <dbReference type="ARBA" id="ARBA00023136"/>
    </source>
</evidence>
<gene>
    <name evidence="8" type="ordered locus">Rru_A2634</name>
</gene>
<comment type="subcellular location">
    <subcellularLocation>
        <location evidence="1">Cell membrane</location>
        <topology evidence="1">Multi-pass membrane protein</topology>
    </subcellularLocation>
</comment>
<dbReference type="EnsemblBacteria" id="ABC23431">
    <property type="protein sequence ID" value="ABC23431"/>
    <property type="gene ID" value="Rru_A2634"/>
</dbReference>
<dbReference type="AlphaFoldDB" id="Q2RR14"/>
<comment type="similarity">
    <text evidence="2">Belongs to the CbiQ family.</text>
</comment>
<dbReference type="PANTHER" id="PTHR34857">
    <property type="entry name" value="SLL0384 PROTEIN"/>
    <property type="match status" value="1"/>
</dbReference>
<evidence type="ECO:0000256" key="5">
    <source>
        <dbReference type="ARBA" id="ARBA00022989"/>
    </source>
</evidence>
<dbReference type="STRING" id="269796.Rru_A2634"/>
<dbReference type="InterPro" id="IPR003339">
    <property type="entry name" value="ABC/ECF_trnsptr_transmembrane"/>
</dbReference>
<feature type="transmembrane region" description="Helical" evidence="7">
    <location>
        <begin position="291"/>
        <end position="310"/>
    </location>
</feature>
<feature type="transmembrane region" description="Helical" evidence="7">
    <location>
        <begin position="87"/>
        <end position="120"/>
    </location>
</feature>
<dbReference type="eggNOG" id="COG0619">
    <property type="taxonomic scope" value="Bacteria"/>
</dbReference>
<evidence type="ECO:0000313" key="8">
    <source>
        <dbReference type="EMBL" id="ABC23431.1"/>
    </source>
</evidence>
<organism evidence="8 9">
    <name type="scientific">Rhodospirillum rubrum (strain ATCC 11170 / ATH 1.1.1 / DSM 467 / LMG 4362 / NCIMB 8255 / S1)</name>
    <dbReference type="NCBI Taxonomy" id="269796"/>
    <lineage>
        <taxon>Bacteria</taxon>
        <taxon>Pseudomonadati</taxon>
        <taxon>Pseudomonadota</taxon>
        <taxon>Alphaproteobacteria</taxon>
        <taxon>Rhodospirillales</taxon>
        <taxon>Rhodospirillaceae</taxon>
        <taxon>Rhodospirillum</taxon>
    </lineage>
</organism>
<evidence type="ECO:0000256" key="1">
    <source>
        <dbReference type="ARBA" id="ARBA00004651"/>
    </source>
</evidence>
<keyword evidence="9" id="KW-1185">Reference proteome</keyword>
<dbReference type="NCBIfam" id="TIGR02454">
    <property type="entry name" value="ECF_T_CbiQ"/>
    <property type="match status" value="1"/>
</dbReference>
<name>Q2RR14_RHORT</name>
<evidence type="ECO:0000313" key="9">
    <source>
        <dbReference type="Proteomes" id="UP000001929"/>
    </source>
</evidence>
<dbReference type="CDD" id="cd16914">
    <property type="entry name" value="EcfT"/>
    <property type="match status" value="1"/>
</dbReference>
<dbReference type="PhylomeDB" id="Q2RR14"/>
<dbReference type="Pfam" id="PF02361">
    <property type="entry name" value="CbiQ"/>
    <property type="match status" value="1"/>
</dbReference>
<sequence>MGHASRPKVTRAVIPRTGAAPGLGLSCVVGGRRSAVPAVAPFVPSVSKKPSMETLLGSESPPKSSFLSAVRGVVRGLDPRGRLLGALFCALVIVGLESPVALSLALILALCLLIGAGLPIGRTLKRMAMMDGFIVAMLVLIPFTIPGDAAFSLFGWPASWQGLDRALVIGLRANGVILCLMALVGSMEPTTLGHGLARLGLPDTLVHLLLLSVRYIDVINAEYGRLRRAMKTRGFRLANSRHTYRTLGYLIGMLLVRALDRSERIARAMTCRGFTGRLPLLDTLAWSWRDGLFALLLIAALGGIVVVEIGHGRLA</sequence>
<dbReference type="GO" id="GO:0006824">
    <property type="term" value="P:cobalt ion transport"/>
    <property type="evidence" value="ECO:0007669"/>
    <property type="project" value="InterPro"/>
</dbReference>
<dbReference type="InterPro" id="IPR051611">
    <property type="entry name" value="ECF_transporter_component"/>
</dbReference>
<keyword evidence="6 7" id="KW-0472">Membrane</keyword>
<keyword evidence="4 7" id="KW-0812">Transmembrane</keyword>
<keyword evidence="3" id="KW-1003">Cell membrane</keyword>
<evidence type="ECO:0000256" key="2">
    <source>
        <dbReference type="ARBA" id="ARBA00008564"/>
    </source>
</evidence>
<reference evidence="8 9" key="1">
    <citation type="journal article" date="2011" name="Stand. Genomic Sci.">
        <title>Complete genome sequence of Rhodospirillum rubrum type strain (S1).</title>
        <authorList>
            <person name="Munk A.C."/>
            <person name="Copeland A."/>
            <person name="Lucas S."/>
            <person name="Lapidus A."/>
            <person name="Del Rio T.G."/>
            <person name="Barry K."/>
            <person name="Detter J.C."/>
            <person name="Hammon N."/>
            <person name="Israni S."/>
            <person name="Pitluck S."/>
            <person name="Brettin T."/>
            <person name="Bruce D."/>
            <person name="Han C."/>
            <person name="Tapia R."/>
            <person name="Gilna P."/>
            <person name="Schmutz J."/>
            <person name="Larimer F."/>
            <person name="Land M."/>
            <person name="Kyrpides N.C."/>
            <person name="Mavromatis K."/>
            <person name="Richardson P."/>
            <person name="Rohde M."/>
            <person name="Goker M."/>
            <person name="Klenk H.P."/>
            <person name="Zhang Y."/>
            <person name="Roberts G.P."/>
            <person name="Reslewic S."/>
            <person name="Schwartz D.C."/>
        </authorList>
    </citation>
    <scope>NUCLEOTIDE SEQUENCE [LARGE SCALE GENOMIC DNA]</scope>
    <source>
        <strain evidence="9">ATCC 11170 / ATH 1.1.1 / DSM 467 / LMG 4362 / NCIMB 8255 / S1</strain>
    </source>
</reference>
<dbReference type="PATRIC" id="fig|269796.9.peg.2744"/>
<dbReference type="GO" id="GO:0043190">
    <property type="term" value="C:ATP-binding cassette (ABC) transporter complex"/>
    <property type="evidence" value="ECO:0007669"/>
    <property type="project" value="InterPro"/>
</dbReference>
<dbReference type="KEGG" id="rru:Rru_A2634"/>
<evidence type="ECO:0000256" key="3">
    <source>
        <dbReference type="ARBA" id="ARBA00022475"/>
    </source>
</evidence>
<protein>
    <submittedName>
        <fullName evidence="8">Cobalt transport protein</fullName>
    </submittedName>
</protein>
<feature type="transmembrane region" description="Helical" evidence="7">
    <location>
        <begin position="132"/>
        <end position="154"/>
    </location>
</feature>
<feature type="transmembrane region" description="Helical" evidence="7">
    <location>
        <begin position="166"/>
        <end position="184"/>
    </location>
</feature>
<dbReference type="PROSITE" id="PS51257">
    <property type="entry name" value="PROKAR_LIPOPROTEIN"/>
    <property type="match status" value="1"/>
</dbReference>
<proteinExistence type="inferred from homology"/>
<keyword evidence="5 7" id="KW-1133">Transmembrane helix</keyword>
<dbReference type="EMBL" id="CP000230">
    <property type="protein sequence ID" value="ABC23431.1"/>
    <property type="molecule type" value="Genomic_DNA"/>
</dbReference>
<dbReference type="PANTHER" id="PTHR34857:SF2">
    <property type="entry name" value="SLL0384 PROTEIN"/>
    <property type="match status" value="1"/>
</dbReference>
<dbReference type="HOGENOM" id="CLU_056469_1_3_5"/>
<accession>Q2RR14</accession>
<dbReference type="InterPro" id="IPR012809">
    <property type="entry name" value="ECF_CbiQ"/>
</dbReference>
<dbReference type="Proteomes" id="UP000001929">
    <property type="component" value="Chromosome"/>
</dbReference>